<sequence>MVVTEETLKTKRKDIVAFLRASRKGWDENLKDPAAYPPKFIDSWFKGTGRSVENEVYFNTAQKPLIESPPMAYSP</sequence>
<dbReference type="PATRIC" id="fig|1337887.3.peg.1818"/>
<comment type="caution">
    <text evidence="1">The sequence shown here is derived from an EMBL/GenBank/DDBJ whole genome shotgun (WGS) entry which is preliminary data.</text>
</comment>
<organism evidence="1 2">
    <name type="scientific">Brucella intermedia 229E</name>
    <dbReference type="NCBI Taxonomy" id="1337887"/>
    <lineage>
        <taxon>Bacteria</taxon>
        <taxon>Pseudomonadati</taxon>
        <taxon>Pseudomonadota</taxon>
        <taxon>Alphaproteobacteria</taxon>
        <taxon>Hyphomicrobiales</taxon>
        <taxon>Brucellaceae</taxon>
        <taxon>Brucella/Ochrobactrum group</taxon>
        <taxon>Brucella</taxon>
    </lineage>
</organism>
<reference evidence="1 2" key="1">
    <citation type="journal article" date="2014" name="FEMS Microbiol. Lett.">
        <title>Genome sequencing analysis reveals virulence-related gene content of Ochrobactrum intermedium strain 229E, a urease-positive strain isolated from the human gastric niche.</title>
        <authorList>
            <person name="Kulkarni G.J."/>
            <person name="Shetty S."/>
            <person name="Dharne M.S."/>
            <person name="Shouche Y.S."/>
        </authorList>
    </citation>
    <scope>NUCLEOTIDE SEQUENCE [LARGE SCALE GENOMIC DNA]</scope>
    <source>
        <strain evidence="1 2">229E</strain>
    </source>
</reference>
<evidence type="ECO:0000313" key="1">
    <source>
        <dbReference type="EMBL" id="ERM02392.1"/>
    </source>
</evidence>
<proteinExistence type="predicted"/>
<gene>
    <name evidence="1" type="ORF">Q644_17060</name>
</gene>
<accession>U4VHQ2</accession>
<dbReference type="EMBL" id="ASXJ01000090">
    <property type="protein sequence ID" value="ERM02392.1"/>
    <property type="molecule type" value="Genomic_DNA"/>
</dbReference>
<dbReference type="Proteomes" id="UP000016842">
    <property type="component" value="Unassembled WGS sequence"/>
</dbReference>
<evidence type="ECO:0000313" key="2">
    <source>
        <dbReference type="Proteomes" id="UP000016842"/>
    </source>
</evidence>
<name>U4VHQ2_9HYPH</name>
<protein>
    <submittedName>
        <fullName evidence="1">Uncharacterized protein</fullName>
    </submittedName>
</protein>
<dbReference type="AlphaFoldDB" id="U4VHQ2"/>